<evidence type="ECO:0000313" key="3">
    <source>
        <dbReference type="Proteomes" id="UP000051870"/>
    </source>
</evidence>
<organism evidence="2 3">
    <name type="scientific">Shimia thalassica</name>
    <dbReference type="NCBI Taxonomy" id="1715693"/>
    <lineage>
        <taxon>Bacteria</taxon>
        <taxon>Pseudomonadati</taxon>
        <taxon>Pseudomonadota</taxon>
        <taxon>Alphaproteobacteria</taxon>
        <taxon>Rhodobacterales</taxon>
        <taxon>Roseobacteraceae</taxon>
    </lineage>
</organism>
<reference evidence="3" key="1">
    <citation type="submission" date="2015-09" db="EMBL/GenBank/DDBJ databases">
        <authorList>
            <person name="Rodrigo-Torres Lidia"/>
            <person name="Arahal R.David."/>
        </authorList>
    </citation>
    <scope>NUCLEOTIDE SEQUENCE [LARGE SCALE GENOMIC DNA]</scope>
    <source>
        <strain evidence="3">CECT 7735</strain>
    </source>
</reference>
<evidence type="ECO:0000256" key="1">
    <source>
        <dbReference type="SAM" id="MobiDB-lite"/>
    </source>
</evidence>
<evidence type="ECO:0000313" key="2">
    <source>
        <dbReference type="EMBL" id="CUJ89066.1"/>
    </source>
</evidence>
<dbReference type="EMBL" id="CYTW01000001">
    <property type="protein sequence ID" value="CUJ89066.1"/>
    <property type="molecule type" value="Genomic_DNA"/>
</dbReference>
<feature type="region of interest" description="Disordered" evidence="1">
    <location>
        <begin position="72"/>
        <end position="92"/>
    </location>
</feature>
<sequence>MILPMDSTYAQEAAQMSIQQDMSVADAASRLNTLGMEVGLTRSLFSNTIFRYPSLYGWSGAFTGSSLFSTDAPQPLADGPSQEDRTCGSPDTLKSARTAFGPVPRGTCAVPSPDDFKLARSVPPCFVTYRTGAARPATPPIAADALLGPLSQTSARRAPTASAALFVSTATRGTAGQEPEGTSNVR</sequence>
<accession>A0A0P1INE5</accession>
<dbReference type="STRING" id="1715693.PH7735_01024"/>
<proteinExistence type="predicted"/>
<dbReference type="AlphaFoldDB" id="A0A0P1INE5"/>
<protein>
    <submittedName>
        <fullName evidence="2">Uncharacterized protein</fullName>
    </submittedName>
</protein>
<keyword evidence="3" id="KW-1185">Reference proteome</keyword>
<name>A0A0P1INE5_9RHOB</name>
<gene>
    <name evidence="2" type="ORF">PH7735_01024</name>
</gene>
<dbReference type="Proteomes" id="UP000051870">
    <property type="component" value="Unassembled WGS sequence"/>
</dbReference>